<comment type="caution">
    <text evidence="2">The sequence shown here is derived from an EMBL/GenBank/DDBJ whole genome shotgun (WGS) entry which is preliminary data.</text>
</comment>
<feature type="non-terminal residue" evidence="2">
    <location>
        <position position="1"/>
    </location>
</feature>
<evidence type="ECO:0000256" key="1">
    <source>
        <dbReference type="SAM" id="MobiDB-lite"/>
    </source>
</evidence>
<evidence type="ECO:0000313" key="3">
    <source>
        <dbReference type="Proteomes" id="UP000663823"/>
    </source>
</evidence>
<evidence type="ECO:0000313" key="2">
    <source>
        <dbReference type="EMBL" id="CAF4265681.1"/>
    </source>
</evidence>
<feature type="non-terminal residue" evidence="2">
    <location>
        <position position="203"/>
    </location>
</feature>
<feature type="region of interest" description="Disordered" evidence="1">
    <location>
        <begin position="182"/>
        <end position="203"/>
    </location>
</feature>
<accession>A0A820FSC4</accession>
<feature type="region of interest" description="Disordered" evidence="1">
    <location>
        <begin position="34"/>
        <end position="73"/>
    </location>
</feature>
<protein>
    <submittedName>
        <fullName evidence="2">Uncharacterized protein</fullName>
    </submittedName>
</protein>
<feature type="compositionally biased region" description="Low complexity" evidence="1">
    <location>
        <begin position="46"/>
        <end position="69"/>
    </location>
</feature>
<gene>
    <name evidence="2" type="ORF">OTI717_LOCUS40920</name>
</gene>
<proteinExistence type="predicted"/>
<dbReference type="EMBL" id="CAJOAX010036387">
    <property type="protein sequence ID" value="CAF4265681.1"/>
    <property type="molecule type" value="Genomic_DNA"/>
</dbReference>
<dbReference type="AlphaFoldDB" id="A0A820FSC4"/>
<sequence>TNSFSLNTYSQDYSVDKIFQSDSSTSYKQQYNISSPNQQISQHNWRSSSSTGTTTRTRTTTSSSSSSSSQDKQLPLLLLRASSPKHFLTAVEKKRNTSSDSDAITTTTTLTNSTQYGGHDIDKNKQKITDSISQDVLRAFNKLNATTITDEPEVEKIQTNEINTIINKTIDVDTKYHSISDTLTRDNDTSGYGSHDDPSSITN</sequence>
<reference evidence="2" key="1">
    <citation type="submission" date="2021-02" db="EMBL/GenBank/DDBJ databases">
        <authorList>
            <person name="Nowell W R."/>
        </authorList>
    </citation>
    <scope>NUCLEOTIDE SEQUENCE</scope>
</reference>
<organism evidence="2 3">
    <name type="scientific">Rotaria sordida</name>
    <dbReference type="NCBI Taxonomy" id="392033"/>
    <lineage>
        <taxon>Eukaryota</taxon>
        <taxon>Metazoa</taxon>
        <taxon>Spiralia</taxon>
        <taxon>Gnathifera</taxon>
        <taxon>Rotifera</taxon>
        <taxon>Eurotatoria</taxon>
        <taxon>Bdelloidea</taxon>
        <taxon>Philodinida</taxon>
        <taxon>Philodinidae</taxon>
        <taxon>Rotaria</taxon>
    </lineage>
</organism>
<dbReference type="Proteomes" id="UP000663823">
    <property type="component" value="Unassembled WGS sequence"/>
</dbReference>
<feature type="compositionally biased region" description="Polar residues" evidence="1">
    <location>
        <begin position="34"/>
        <end position="45"/>
    </location>
</feature>
<name>A0A820FSC4_9BILA</name>